<sequence>MVLQARRELLTLRGLVKPQGPVRSYIMRKRTASNAEGPGLASSSPSPHPRALTFQWQCLTNLPRGEQRSAIFLQFLSSTFPPGSGTT</sequence>
<proteinExistence type="predicted"/>
<reference evidence="1" key="1">
    <citation type="submission" date="2023-05" db="EMBL/GenBank/DDBJ databases">
        <title>Nepenthes gracilis genome sequencing.</title>
        <authorList>
            <person name="Fukushima K."/>
        </authorList>
    </citation>
    <scope>NUCLEOTIDE SEQUENCE</scope>
    <source>
        <strain evidence="1">SING2019-196</strain>
    </source>
</reference>
<dbReference type="EMBL" id="BSYO01000031">
    <property type="protein sequence ID" value="GMH26601.1"/>
    <property type="molecule type" value="Genomic_DNA"/>
</dbReference>
<organism evidence="1 2">
    <name type="scientific">Nepenthes gracilis</name>
    <name type="common">Slender pitcher plant</name>
    <dbReference type="NCBI Taxonomy" id="150966"/>
    <lineage>
        <taxon>Eukaryota</taxon>
        <taxon>Viridiplantae</taxon>
        <taxon>Streptophyta</taxon>
        <taxon>Embryophyta</taxon>
        <taxon>Tracheophyta</taxon>
        <taxon>Spermatophyta</taxon>
        <taxon>Magnoliopsida</taxon>
        <taxon>eudicotyledons</taxon>
        <taxon>Gunneridae</taxon>
        <taxon>Pentapetalae</taxon>
        <taxon>Caryophyllales</taxon>
        <taxon>Nepenthaceae</taxon>
        <taxon>Nepenthes</taxon>
    </lineage>
</organism>
<accession>A0AAD3TD26</accession>
<dbReference type="Proteomes" id="UP001279734">
    <property type="component" value="Unassembled WGS sequence"/>
</dbReference>
<comment type="caution">
    <text evidence="1">The sequence shown here is derived from an EMBL/GenBank/DDBJ whole genome shotgun (WGS) entry which is preliminary data.</text>
</comment>
<keyword evidence="2" id="KW-1185">Reference proteome</keyword>
<evidence type="ECO:0000313" key="1">
    <source>
        <dbReference type="EMBL" id="GMH26601.1"/>
    </source>
</evidence>
<protein>
    <submittedName>
        <fullName evidence="1">Uncharacterized protein</fullName>
    </submittedName>
</protein>
<name>A0AAD3TD26_NEPGR</name>
<dbReference type="AlphaFoldDB" id="A0AAD3TD26"/>
<evidence type="ECO:0000313" key="2">
    <source>
        <dbReference type="Proteomes" id="UP001279734"/>
    </source>
</evidence>
<gene>
    <name evidence="1" type="ORF">Nepgr_028444</name>
</gene>